<organism evidence="2 3">
    <name type="scientific">Sphingomonas aliaeris</name>
    <dbReference type="NCBI Taxonomy" id="2759526"/>
    <lineage>
        <taxon>Bacteria</taxon>
        <taxon>Pseudomonadati</taxon>
        <taxon>Pseudomonadota</taxon>
        <taxon>Alphaproteobacteria</taxon>
        <taxon>Sphingomonadales</taxon>
        <taxon>Sphingomonadaceae</taxon>
        <taxon>Sphingomonas</taxon>
    </lineage>
</organism>
<dbReference type="Proteomes" id="UP000595894">
    <property type="component" value="Chromosome"/>
</dbReference>
<dbReference type="SUPFAM" id="SSF52266">
    <property type="entry name" value="SGNH hydrolase"/>
    <property type="match status" value="1"/>
</dbReference>
<evidence type="ECO:0000313" key="2">
    <source>
        <dbReference type="EMBL" id="QQV77280.1"/>
    </source>
</evidence>
<dbReference type="RefSeq" id="WP_202093635.1">
    <property type="nucleotide sequence ID" value="NZ_CP061035.1"/>
</dbReference>
<dbReference type="EMBL" id="CP061035">
    <property type="protein sequence ID" value="QQV77280.1"/>
    <property type="molecule type" value="Genomic_DNA"/>
</dbReference>
<gene>
    <name evidence="2" type="ORF">H5J25_18575</name>
</gene>
<dbReference type="AlphaFoldDB" id="A0A974NV08"/>
<accession>A0A974NV08</accession>
<proteinExistence type="predicted"/>
<feature type="region of interest" description="Disordered" evidence="1">
    <location>
        <begin position="295"/>
        <end position="335"/>
    </location>
</feature>
<name>A0A974NV08_9SPHN</name>
<protein>
    <submittedName>
        <fullName evidence="2">Uncharacterized protein</fullName>
    </submittedName>
</protein>
<reference evidence="3" key="1">
    <citation type="submission" date="2020-09" db="EMBL/GenBank/DDBJ databases">
        <title>Sphingomonas sp., a new species isolated from pork steak.</title>
        <authorList>
            <person name="Heidler von Heilborn D."/>
        </authorList>
    </citation>
    <scope>NUCLEOTIDE SEQUENCE [LARGE SCALE GENOMIC DNA]</scope>
</reference>
<dbReference type="InterPro" id="IPR036514">
    <property type="entry name" value="SGNH_hydro_sf"/>
</dbReference>
<evidence type="ECO:0000256" key="1">
    <source>
        <dbReference type="SAM" id="MobiDB-lite"/>
    </source>
</evidence>
<dbReference type="KEGG" id="sari:H5J25_18575"/>
<keyword evidence="3" id="KW-1185">Reference proteome</keyword>
<dbReference type="GO" id="GO:0016788">
    <property type="term" value="F:hydrolase activity, acting on ester bonds"/>
    <property type="evidence" value="ECO:0007669"/>
    <property type="project" value="UniProtKB-ARBA"/>
</dbReference>
<dbReference type="Gene3D" id="3.40.50.1110">
    <property type="entry name" value="SGNH hydrolase"/>
    <property type="match status" value="1"/>
</dbReference>
<sequence length="335" mass="35328">MMALQRIDTTTGAGDSAQAGGDKINANMVALAQRAGRHSPIHCMFDGDSKTSEIKSGLQWMAYFEGLELRLDGGDLGVGGSNSGTGSSNLLSPARLALARAALDAHSAAGRTVDYFLTIGTNDLSANLAPATTMANIRKFHEQYLRPQPCFRYLMLVSVDPRSPGSPASASHLYTTNRLYEHYALVNPFDVMFVDTSGVMIDPALGNVNGHPIPFNTTAAPMPVGAVTDDGLHCSNYGRYAKRFATLPLRDLYRRKPARSLSRALVFGNPNATGANMVGADGRIVAPTGTISLTNSGTGTVTGLPPAGSTLGERSTERSAWHSPPLPYPSASMAG</sequence>
<evidence type="ECO:0000313" key="3">
    <source>
        <dbReference type="Proteomes" id="UP000595894"/>
    </source>
</evidence>